<evidence type="ECO:0000256" key="6">
    <source>
        <dbReference type="SAM" id="Phobius"/>
    </source>
</evidence>
<evidence type="ECO:0000313" key="7">
    <source>
        <dbReference type="EMBL" id="KAF4674259.1"/>
    </source>
</evidence>
<feature type="transmembrane region" description="Helical" evidence="6">
    <location>
        <begin position="461"/>
        <end position="480"/>
    </location>
</feature>
<dbReference type="GO" id="GO:0016567">
    <property type="term" value="P:protein ubiquitination"/>
    <property type="evidence" value="ECO:0007669"/>
    <property type="project" value="TreeGrafter"/>
</dbReference>
<feature type="transmembrane region" description="Helical" evidence="6">
    <location>
        <begin position="83"/>
        <end position="106"/>
    </location>
</feature>
<evidence type="ECO:0000256" key="1">
    <source>
        <dbReference type="ARBA" id="ARBA00004141"/>
    </source>
</evidence>
<feature type="transmembrane region" description="Helical" evidence="6">
    <location>
        <begin position="437"/>
        <end position="455"/>
    </location>
</feature>
<evidence type="ECO:0000256" key="3">
    <source>
        <dbReference type="ARBA" id="ARBA00022989"/>
    </source>
</evidence>
<gene>
    <name evidence="7" type="ORF">FOL46_005434</name>
</gene>
<feature type="transmembrane region" description="Helical" evidence="6">
    <location>
        <begin position="112"/>
        <end position="130"/>
    </location>
</feature>
<dbReference type="Pfam" id="PF01925">
    <property type="entry name" value="TauE"/>
    <property type="match status" value="3"/>
</dbReference>
<protein>
    <recommendedName>
        <fullName evidence="9">Sulfite exporter TauE/SafE</fullName>
    </recommendedName>
</protein>
<evidence type="ECO:0000256" key="5">
    <source>
        <dbReference type="SAM" id="MobiDB-lite"/>
    </source>
</evidence>
<evidence type="ECO:0000313" key="8">
    <source>
        <dbReference type="Proteomes" id="UP000572268"/>
    </source>
</evidence>
<feature type="transmembrane region" description="Helical" evidence="6">
    <location>
        <begin position="249"/>
        <end position="272"/>
    </location>
</feature>
<reference evidence="7 8" key="1">
    <citation type="submission" date="2020-04" db="EMBL/GenBank/DDBJ databases">
        <title>Perkinsus olseni comparative genomics.</title>
        <authorList>
            <person name="Bogema D.R."/>
        </authorList>
    </citation>
    <scope>NUCLEOTIDE SEQUENCE [LARGE SCALE GENOMIC DNA]</scope>
    <source>
        <strain evidence="7">ATCC PRA-31</strain>
    </source>
</reference>
<dbReference type="AlphaFoldDB" id="A0A7J6MRM5"/>
<feature type="transmembrane region" description="Helical" evidence="6">
    <location>
        <begin position="12"/>
        <end position="35"/>
    </location>
</feature>
<evidence type="ECO:0000256" key="4">
    <source>
        <dbReference type="ARBA" id="ARBA00023136"/>
    </source>
</evidence>
<feature type="transmembrane region" description="Helical" evidence="6">
    <location>
        <begin position="177"/>
        <end position="195"/>
    </location>
</feature>
<feature type="transmembrane region" description="Helical" evidence="6">
    <location>
        <begin position="344"/>
        <end position="370"/>
    </location>
</feature>
<keyword evidence="2 6" id="KW-0812">Transmembrane</keyword>
<feature type="transmembrane region" description="Helical" evidence="6">
    <location>
        <begin position="609"/>
        <end position="632"/>
    </location>
</feature>
<sequence>MTAPPIDNLGAVAPLVFVIALLCMPSGIGGGILYVPVLRLIGGLSQKESSSLSQALIAAASLAANLFNFYAQYRDRSEPKAIIVWPFVILMLPCAVIGSLIGVYIYSWLPSLLQLILYFCVACLGSFMAYRKGFRLWKAETRAKERESDSATTLTRTLSTDIQGIPPLQRMPSRAKFITYSVVVAFTWAICLVFPPLRGSSSSESVIGVPYCEAAYWVLAAVQGVILLLVPAGFMVVERSPNTVKIGFILIAAMIVIGLIASMVGIGGGLLMNPLVLSLGLDPKQSTATTTIVIFATSTSTALSFALGGYFPPASDMWITVMPFAGALLGKTIVAKLVSMTGRLSALVLLLGTMVAIGGVTTITSGIISVVDDADNAAPAGIGGGILFTPVLHLIGKLDSKEASATSQALIAAAQVASVCVINFWTQWEEPRKPLIILPYVIIMLPCIVAGAVIGVYLNQILPQLIILILYVVVSAFSTVKTTRKGIKQYKAESAARRRRRNHELQPSPNQEGAVKLEDANEEKADPFLVMPSRRALALYWTTAFLIWVLCLIFPLLRGSETAESIASVPYCGGVYWFLAALEFAVLIGISSGFIFVKRKVCRVVQCCILEVEIIFTGIIASMVGIGGGILMNPIILDFGLNPQQGTATNAINIFAMSTSTALSYGMSGYFPGGDDMCIVVLPFVGGIVGKLVLKKIVAKTGRMSVLVFLLAGITCAGCVIVLVTGIISNIRDAANGIDIMQIGHVC</sequence>
<dbReference type="GO" id="GO:0031464">
    <property type="term" value="C:Cul4A-RING E3 ubiquitin ligase complex"/>
    <property type="evidence" value="ECO:0007669"/>
    <property type="project" value="TreeGrafter"/>
</dbReference>
<feature type="transmembrane region" description="Helical" evidence="6">
    <location>
        <begin position="537"/>
        <end position="557"/>
    </location>
</feature>
<feature type="transmembrane region" description="Helical" evidence="6">
    <location>
        <begin position="318"/>
        <end position="338"/>
    </location>
</feature>
<organism evidence="7 8">
    <name type="scientific">Perkinsus olseni</name>
    <name type="common">Perkinsus atlanticus</name>
    <dbReference type="NCBI Taxonomy" id="32597"/>
    <lineage>
        <taxon>Eukaryota</taxon>
        <taxon>Sar</taxon>
        <taxon>Alveolata</taxon>
        <taxon>Perkinsozoa</taxon>
        <taxon>Perkinsea</taxon>
        <taxon>Perkinsida</taxon>
        <taxon>Perkinsidae</taxon>
        <taxon>Perkinsus</taxon>
    </lineage>
</organism>
<dbReference type="InterPro" id="IPR002781">
    <property type="entry name" value="TM_pro_TauE-like"/>
</dbReference>
<comment type="caution">
    <text evidence="7">The sequence shown here is derived from an EMBL/GenBank/DDBJ whole genome shotgun (WGS) entry which is preliminary data.</text>
</comment>
<feature type="transmembrane region" description="Helical" evidence="6">
    <location>
        <begin position="677"/>
        <end position="694"/>
    </location>
</feature>
<feature type="transmembrane region" description="Helical" evidence="6">
    <location>
        <begin position="377"/>
        <end position="395"/>
    </location>
</feature>
<dbReference type="EMBL" id="JABANN010000033">
    <property type="protein sequence ID" value="KAF4674259.1"/>
    <property type="molecule type" value="Genomic_DNA"/>
</dbReference>
<keyword evidence="4 6" id="KW-0472">Membrane</keyword>
<proteinExistence type="predicted"/>
<name>A0A7J6MRM5_PEROL</name>
<evidence type="ECO:0008006" key="9">
    <source>
        <dbReference type="Google" id="ProtNLM"/>
    </source>
</evidence>
<dbReference type="PANTHER" id="PTHR14255:SF3">
    <property type="entry name" value="SULFITE EXPORTER TAUE_SAFE FAMILY PROTEIN 5-RELATED"/>
    <property type="match status" value="1"/>
</dbReference>
<dbReference type="PANTHER" id="PTHR14255">
    <property type="entry name" value="CEREBLON"/>
    <property type="match status" value="1"/>
</dbReference>
<evidence type="ECO:0000256" key="2">
    <source>
        <dbReference type="ARBA" id="ARBA00022692"/>
    </source>
</evidence>
<accession>A0A7J6MRM5</accession>
<comment type="subcellular location">
    <subcellularLocation>
        <location evidence="1">Membrane</location>
        <topology evidence="1">Multi-pass membrane protein</topology>
    </subcellularLocation>
</comment>
<dbReference type="GO" id="GO:0016020">
    <property type="term" value="C:membrane"/>
    <property type="evidence" value="ECO:0007669"/>
    <property type="project" value="UniProtKB-SubCell"/>
</dbReference>
<feature type="transmembrane region" description="Helical" evidence="6">
    <location>
        <begin position="55"/>
        <end position="71"/>
    </location>
</feature>
<keyword evidence="3 6" id="KW-1133">Transmembrane helix</keyword>
<feature type="transmembrane region" description="Helical" evidence="6">
    <location>
        <begin position="215"/>
        <end position="237"/>
    </location>
</feature>
<dbReference type="Proteomes" id="UP000572268">
    <property type="component" value="Unassembled WGS sequence"/>
</dbReference>
<feature type="transmembrane region" description="Helical" evidence="6">
    <location>
        <begin position="706"/>
        <end position="728"/>
    </location>
</feature>
<feature type="region of interest" description="Disordered" evidence="5">
    <location>
        <begin position="491"/>
        <end position="516"/>
    </location>
</feature>
<feature type="transmembrane region" description="Helical" evidence="6">
    <location>
        <begin position="577"/>
        <end position="597"/>
    </location>
</feature>